<protein>
    <recommendedName>
        <fullName evidence="2">BT4734-like N-terminal domain-containing protein</fullName>
    </recommendedName>
</protein>
<evidence type="ECO:0000313" key="3">
    <source>
        <dbReference type="EMBL" id="KKB58491.1"/>
    </source>
</evidence>
<evidence type="ECO:0000256" key="1">
    <source>
        <dbReference type="SAM" id="MobiDB-lite"/>
    </source>
</evidence>
<proteinExistence type="predicted"/>
<keyword evidence="4" id="KW-1185">Reference proteome</keyword>
<dbReference type="InterPro" id="IPR014907">
    <property type="entry name" value="BT4734-like_N"/>
</dbReference>
<comment type="caution">
    <text evidence="3">The sequence shown here is derived from an EMBL/GenBank/DDBJ whole genome shotgun (WGS) entry which is preliminary data.</text>
</comment>
<dbReference type="RefSeq" id="WP_028727167.1">
    <property type="nucleotide sequence ID" value="NZ_AUAE01000012.1"/>
</dbReference>
<dbReference type="PATRIC" id="fig|1203610.3.peg.1399"/>
<dbReference type="InterPro" id="IPR025048">
    <property type="entry name" value="DUF3987"/>
</dbReference>
<feature type="domain" description="BT4734-like N-terminal" evidence="2">
    <location>
        <begin position="57"/>
        <end position="174"/>
    </location>
</feature>
<sequence length="735" mass="83565">MNTHPQVSFFRKLYLPASEPRTLEEIIILIRIRHWMHEITAYRNALAAGNLEGARKLKTQLPGFTPSGVFRTGHRADQLETYSHAVGLDFDHVSDPPALARLFREQKYTLGLFISPGGEGLKVFVLVDTDRELHLNAFTAVATWYEQLSGLSCDRVCKDISRCCYVSDDPDAWYNPDAETFVVSTLSPVQLFAQEWLHRHPMAEGNRNQTVYRLGCEANRKGFSRQEVAAFCIPLLHAPGFTSEEIDQALSSAYEGNKGERSVSPATFRTQKDKKDTGTFSGEELRRNTPFLPGDITDHLPPLLGDALRFYTDRRERDMAFLAACTVLSACLPGVWGVYNRKRVYPHLYTVEVAPAANGKGCINDMRHLADRYASLIEIETKRKEDEYLQALEEWELKKAESRRTKKAVSIADAPREERTCYFYIPTQITKAKLLVHLSENGDIGGLMADSEIDTLISAGKQDYGLFDDLLRKAFHHEMVASSRKTDHEMIRVERPRLAILLAGTPGQFLRLVPNVENGLASRLLLYTCRSEAVWQDVSSAGEAEQFELYLGELSERVLQVAMLLRKRRLQVRLTPLQWQELNMHFERLLRETDLFGSEHFLSVVKRHGLMAYRLCMLFTALDAASLDYGVDERYCSAAHFRAALSIVDVCLEHSRLLMTQLEESSPVPELTCPDYFRKIFEQLPEQFTLSDLYALTQAAQINDRTVRRHLSRLEPQYITRLSAGVYSKKTPPAA</sequence>
<dbReference type="HOGENOM" id="CLU_019555_0_0_10"/>
<dbReference type="Pfam" id="PF13148">
    <property type="entry name" value="DUF3987"/>
    <property type="match status" value="1"/>
</dbReference>
<evidence type="ECO:0000259" key="2">
    <source>
        <dbReference type="Pfam" id="PF08800"/>
    </source>
</evidence>
<accession>A0A0F5JKZ8</accession>
<reference evidence="3 4" key="1">
    <citation type="submission" date="2013-04" db="EMBL/GenBank/DDBJ databases">
        <title>The Genome Sequence of Parabacteroides gordonii DSM 23371.</title>
        <authorList>
            <consortium name="The Broad Institute Genomics Platform"/>
            <person name="Earl A."/>
            <person name="Ward D."/>
            <person name="Feldgarden M."/>
            <person name="Gevers D."/>
            <person name="Martens E."/>
            <person name="Sakamoto M."/>
            <person name="Benno Y."/>
            <person name="Suzuki N."/>
            <person name="Matsunaga N."/>
            <person name="Koshihara K."/>
            <person name="Seki M."/>
            <person name="Komiya H."/>
            <person name="Walker B."/>
            <person name="Young S."/>
            <person name="Zeng Q."/>
            <person name="Gargeya S."/>
            <person name="Fitzgerald M."/>
            <person name="Haas B."/>
            <person name="Abouelleil A."/>
            <person name="Allen A.W."/>
            <person name="Alvarado L."/>
            <person name="Arachchi H.M."/>
            <person name="Berlin A.M."/>
            <person name="Chapman S.B."/>
            <person name="Gainer-Dewar J."/>
            <person name="Goldberg J."/>
            <person name="Griggs A."/>
            <person name="Gujja S."/>
            <person name="Hansen M."/>
            <person name="Howarth C."/>
            <person name="Imamovic A."/>
            <person name="Ireland A."/>
            <person name="Larimer J."/>
            <person name="McCowan C."/>
            <person name="Murphy C."/>
            <person name="Pearson M."/>
            <person name="Poon T.W."/>
            <person name="Priest M."/>
            <person name="Roberts A."/>
            <person name="Saif S."/>
            <person name="Shea T."/>
            <person name="Sisk P."/>
            <person name="Sykes S."/>
            <person name="Wortman J."/>
            <person name="Nusbaum C."/>
            <person name="Birren B."/>
        </authorList>
    </citation>
    <scope>NUCLEOTIDE SEQUENCE [LARGE SCALE GENOMIC DNA]</scope>
    <source>
        <strain evidence="3 4">MS-1</strain>
    </source>
</reference>
<gene>
    <name evidence="3" type="ORF">HMPREF1536_01368</name>
</gene>
<organism evidence="3 4">
    <name type="scientific">Parabacteroides gordonii MS-1 = DSM 23371</name>
    <dbReference type="NCBI Taxonomy" id="1203610"/>
    <lineage>
        <taxon>Bacteria</taxon>
        <taxon>Pseudomonadati</taxon>
        <taxon>Bacteroidota</taxon>
        <taxon>Bacteroidia</taxon>
        <taxon>Bacteroidales</taxon>
        <taxon>Tannerellaceae</taxon>
        <taxon>Parabacteroides</taxon>
    </lineage>
</organism>
<dbReference type="Proteomes" id="UP000033035">
    <property type="component" value="Unassembled WGS sequence"/>
</dbReference>
<dbReference type="EMBL" id="AQHW01000009">
    <property type="protein sequence ID" value="KKB58491.1"/>
    <property type="molecule type" value="Genomic_DNA"/>
</dbReference>
<evidence type="ECO:0000313" key="4">
    <source>
        <dbReference type="Proteomes" id="UP000033035"/>
    </source>
</evidence>
<name>A0A0F5JKZ8_9BACT</name>
<dbReference type="AlphaFoldDB" id="A0A0F5JKZ8"/>
<dbReference type="STRING" id="1203610.HMPREF1536_01368"/>
<feature type="compositionally biased region" description="Basic and acidic residues" evidence="1">
    <location>
        <begin position="270"/>
        <end position="287"/>
    </location>
</feature>
<dbReference type="Pfam" id="PF08800">
    <property type="entry name" value="BT4734-like_N"/>
    <property type="match status" value="1"/>
</dbReference>
<feature type="region of interest" description="Disordered" evidence="1">
    <location>
        <begin position="256"/>
        <end position="287"/>
    </location>
</feature>